<accession>A0A086CG59</accession>
<dbReference type="eggNOG" id="COG4783">
    <property type="taxonomic scope" value="Bacteria"/>
</dbReference>
<proteinExistence type="predicted"/>
<dbReference type="Proteomes" id="UP000028922">
    <property type="component" value="Unassembled WGS sequence"/>
</dbReference>
<comment type="caution">
    <text evidence="1">The sequence shown here is derived from an EMBL/GenBank/DDBJ whole genome shotgun (WGS) entry which is preliminary data.</text>
</comment>
<evidence type="ECO:0000313" key="1">
    <source>
        <dbReference type="EMBL" id="KFF41173.1"/>
    </source>
</evidence>
<dbReference type="EMBL" id="JPSP01000012">
    <property type="protein sequence ID" value="KFF41173.1"/>
    <property type="molecule type" value="Genomic_DNA"/>
</dbReference>
<organism evidence="1 2">
    <name type="scientific">Candidatus Atelocyanobacterium thalassa isolate SIO64986</name>
    <dbReference type="NCBI Taxonomy" id="1527444"/>
    <lineage>
        <taxon>Bacteria</taxon>
        <taxon>Bacillati</taxon>
        <taxon>Cyanobacteriota</taxon>
        <taxon>Cyanophyceae</taxon>
        <taxon>Oscillatoriophycideae</taxon>
        <taxon>Chroococcales</taxon>
        <taxon>Aphanothecaceae</taxon>
        <taxon>Candidatus Atelocyanobacterium</taxon>
        <taxon>Candidatus Atelocyanobacterium thalassae</taxon>
    </lineage>
</organism>
<gene>
    <name evidence="1" type="ORF">ucyna2_00995</name>
</gene>
<evidence type="ECO:0000313" key="2">
    <source>
        <dbReference type="Proteomes" id="UP000028922"/>
    </source>
</evidence>
<dbReference type="AlphaFoldDB" id="A0A086CG59"/>
<dbReference type="STRING" id="1527444.ucyna2_00995"/>
<sequence length="59" mass="6470">MDYIPCIGGLANNLTVLTYSHSMEKQANLFGTRLLAATGCVADEVHDSMVTINFEHKNN</sequence>
<reference evidence="1 2" key="1">
    <citation type="submission" date="2014-08" db="EMBL/GenBank/DDBJ databases">
        <title>Comparative genomics reveals surprising divergence of two closely related strains of uncultivated UCYN-A cyanobacteria.</title>
        <authorList>
            <person name="Bombar D."/>
            <person name="Heller P."/>
            <person name="Sanchez-Baracaldo P."/>
            <person name="Carter B.J."/>
            <person name="Zert J.P."/>
        </authorList>
    </citation>
    <scope>NUCLEOTIDE SEQUENCE [LARGE SCALE GENOMIC DNA]</scope>
</reference>
<protein>
    <submittedName>
        <fullName evidence="1">Uncharacterized protein</fullName>
    </submittedName>
</protein>
<name>A0A086CG59_9CHRO</name>